<keyword evidence="6" id="KW-0479">Metal-binding</keyword>
<dbReference type="PANTHER" id="PTHR11958">
    <property type="entry name" value="SODIUM/DICARBOXYLATE SYMPORTER-RELATED"/>
    <property type="match status" value="1"/>
</dbReference>
<keyword evidence="10 11" id="KW-0472">Membrane</keyword>
<evidence type="ECO:0000256" key="11">
    <source>
        <dbReference type="RuleBase" id="RU361216"/>
    </source>
</evidence>
<feature type="transmembrane region" description="Helical" evidence="11">
    <location>
        <begin position="103"/>
        <end position="125"/>
    </location>
</feature>
<evidence type="ECO:0000313" key="14">
    <source>
        <dbReference type="Proteomes" id="UP000694568"/>
    </source>
</evidence>
<feature type="transmembrane region" description="Helical" evidence="11">
    <location>
        <begin position="28"/>
        <end position="50"/>
    </location>
</feature>
<reference evidence="13" key="1">
    <citation type="submission" date="2025-08" db="UniProtKB">
        <authorList>
            <consortium name="Ensembl"/>
        </authorList>
    </citation>
    <scope>IDENTIFICATION</scope>
</reference>
<feature type="transmembrane region" description="Helical" evidence="11">
    <location>
        <begin position="390"/>
        <end position="410"/>
    </location>
</feature>
<evidence type="ECO:0000256" key="7">
    <source>
        <dbReference type="ARBA" id="ARBA00022970"/>
    </source>
</evidence>
<dbReference type="Ensembl" id="ENSSLUT00000020150.1">
    <property type="protein sequence ID" value="ENSSLUP00000019528.1"/>
    <property type="gene ID" value="ENSSLUG00000009021.1"/>
</dbReference>
<keyword evidence="5 11" id="KW-0812">Transmembrane</keyword>
<feature type="transmembrane region" description="Helical" evidence="11">
    <location>
        <begin position="70"/>
        <end position="91"/>
    </location>
</feature>
<evidence type="ECO:0000313" key="13">
    <source>
        <dbReference type="Ensembl" id="ENSSLUP00000019528.1"/>
    </source>
</evidence>
<keyword evidence="3" id="KW-1003">Cell membrane</keyword>
<dbReference type="GO" id="GO:0046872">
    <property type="term" value="F:metal ion binding"/>
    <property type="evidence" value="ECO:0007669"/>
    <property type="project" value="UniProtKB-KW"/>
</dbReference>
<evidence type="ECO:0000256" key="1">
    <source>
        <dbReference type="ARBA" id="ARBA00004651"/>
    </source>
</evidence>
<dbReference type="AlphaFoldDB" id="A0A8C9Y3F4"/>
<feature type="transmembrane region" description="Helical" evidence="11">
    <location>
        <begin position="206"/>
        <end position="225"/>
    </location>
</feature>
<reference evidence="13" key="2">
    <citation type="submission" date="2025-09" db="UniProtKB">
        <authorList>
            <consortium name="Ensembl"/>
        </authorList>
    </citation>
    <scope>IDENTIFICATION</scope>
</reference>
<protein>
    <recommendedName>
        <fullName evidence="11">Amino acid transporter</fullName>
    </recommendedName>
</protein>
<dbReference type="GeneTree" id="ENSGT00940000155397"/>
<keyword evidence="9" id="KW-0915">Sodium</keyword>
<evidence type="ECO:0000256" key="10">
    <source>
        <dbReference type="ARBA" id="ARBA00023136"/>
    </source>
</evidence>
<feature type="region of interest" description="Disordered" evidence="12">
    <location>
        <begin position="482"/>
        <end position="507"/>
    </location>
</feature>
<dbReference type="KEGG" id="sluc:116060488"/>
<feature type="transmembrane region" description="Helical" evidence="11">
    <location>
        <begin position="315"/>
        <end position="337"/>
    </location>
</feature>
<dbReference type="PRINTS" id="PR00173">
    <property type="entry name" value="EDTRNSPORT"/>
</dbReference>
<feature type="transmembrane region" description="Helical" evidence="11">
    <location>
        <begin position="357"/>
        <end position="378"/>
    </location>
</feature>
<proteinExistence type="inferred from homology"/>
<gene>
    <name evidence="13" type="primary">LOC116060488</name>
</gene>
<feature type="transmembrane region" description="Helical" evidence="11">
    <location>
        <begin position="279"/>
        <end position="303"/>
    </location>
</feature>
<comment type="subcellular location">
    <subcellularLocation>
        <location evidence="1">Cell membrane</location>
        <topology evidence="1">Multi-pass membrane protein</topology>
    </subcellularLocation>
    <subcellularLocation>
        <location evidence="11">Membrane</location>
        <topology evidence="11">Multi-pass membrane protein</topology>
    </subcellularLocation>
</comment>
<feature type="transmembrane region" description="Helical" evidence="11">
    <location>
        <begin position="245"/>
        <end position="267"/>
    </location>
</feature>
<comment type="similarity">
    <text evidence="11">Belongs to the dicarboxylate/amino acid:cation symporter (DAACS) (TC 2.A.23) family.</text>
</comment>
<dbReference type="InterPro" id="IPR036458">
    <property type="entry name" value="Na:dicarbo_symporter_sf"/>
</dbReference>
<keyword evidence="2 11" id="KW-0813">Transport</keyword>
<keyword evidence="4" id="KW-0597">Phosphoprotein</keyword>
<evidence type="ECO:0000256" key="8">
    <source>
        <dbReference type="ARBA" id="ARBA00022989"/>
    </source>
</evidence>
<dbReference type="InterPro" id="IPR001991">
    <property type="entry name" value="Na-dicarboxylate_symporter"/>
</dbReference>
<dbReference type="Proteomes" id="UP000694568">
    <property type="component" value="Unplaced"/>
</dbReference>
<evidence type="ECO:0000256" key="4">
    <source>
        <dbReference type="ARBA" id="ARBA00022553"/>
    </source>
</evidence>
<sequence>MGESQEDPTNIRNGCSRKSCWKYIVHNVLLFSSLVAVTLGIALGMLIKTFHLSEVDKLYIGFPGELLTRMLQLMTIPLIVTNCVMIGVSGLSADTSRKIVVRATVYFVSTTLLSVTIGLILVLLVKPGAPYVFPHHEPEDEERLSIIFDLLDLVRNMMPENLIQAGFQQYKTSVLEFEDLEDLDTNSSLTTNATQTQVVGRYVDGANTLGLIVCSYVFGLTLKKMGERGKILLNIFRILNLTTKYVVKLILWYLPLGVLFMTASYVVDAQNWNTIFKLGKLMAVVVIGLLIHGLIVLPMLCLLGARRNPWLVFKVLFPALKTAAVMASSSATLPLTLQCCEERNMFDPRIARFMLPIGAYVNMDGTALYEVVAAVFIAQLNRIHLDLSQIITIGVTSAVASVLAAGIPAAGAATTLFVLTAVGLPATDASILVVVEWLLDRCNTVVNVLGDCVGVAMVNQLSLKELSEMEEEQNQGRTRLANDAGDEDYHFSSSFKSLHTPAEMSSL</sequence>
<dbReference type="GeneID" id="116060488"/>
<dbReference type="Pfam" id="PF00375">
    <property type="entry name" value="SDF"/>
    <property type="match status" value="1"/>
</dbReference>
<evidence type="ECO:0000256" key="2">
    <source>
        <dbReference type="ARBA" id="ARBA00022448"/>
    </source>
</evidence>
<feature type="compositionally biased region" description="Polar residues" evidence="12">
    <location>
        <begin position="491"/>
        <end position="507"/>
    </location>
</feature>
<dbReference type="GO" id="GO:0005313">
    <property type="term" value="F:L-glutamate transmembrane transporter activity"/>
    <property type="evidence" value="ECO:0007669"/>
    <property type="project" value="TreeGrafter"/>
</dbReference>
<dbReference type="Gene3D" id="1.10.3860.10">
    <property type="entry name" value="Sodium:dicarboxylate symporter"/>
    <property type="match status" value="1"/>
</dbReference>
<organism evidence="13 14">
    <name type="scientific">Sander lucioperca</name>
    <name type="common">Pike-perch</name>
    <name type="synonym">Perca lucioperca</name>
    <dbReference type="NCBI Taxonomy" id="283035"/>
    <lineage>
        <taxon>Eukaryota</taxon>
        <taxon>Metazoa</taxon>
        <taxon>Chordata</taxon>
        <taxon>Craniata</taxon>
        <taxon>Vertebrata</taxon>
        <taxon>Euteleostomi</taxon>
        <taxon>Actinopterygii</taxon>
        <taxon>Neopterygii</taxon>
        <taxon>Teleostei</taxon>
        <taxon>Neoteleostei</taxon>
        <taxon>Acanthomorphata</taxon>
        <taxon>Eupercaria</taxon>
        <taxon>Perciformes</taxon>
        <taxon>Percoidei</taxon>
        <taxon>Percidae</taxon>
        <taxon>Luciopercinae</taxon>
        <taxon>Sander</taxon>
    </lineage>
</organism>
<evidence type="ECO:0000256" key="9">
    <source>
        <dbReference type="ARBA" id="ARBA00023053"/>
    </source>
</evidence>
<keyword evidence="14" id="KW-1185">Reference proteome</keyword>
<feature type="transmembrane region" description="Helical" evidence="11">
    <location>
        <begin position="416"/>
        <end position="439"/>
    </location>
</feature>
<evidence type="ECO:0000256" key="3">
    <source>
        <dbReference type="ARBA" id="ARBA00022475"/>
    </source>
</evidence>
<keyword evidence="8 11" id="KW-1133">Transmembrane helix</keyword>
<dbReference type="SUPFAM" id="SSF118215">
    <property type="entry name" value="Proton glutamate symport protein"/>
    <property type="match status" value="1"/>
</dbReference>
<dbReference type="GO" id="GO:0005886">
    <property type="term" value="C:plasma membrane"/>
    <property type="evidence" value="ECO:0007669"/>
    <property type="project" value="UniProtKB-SubCell"/>
</dbReference>
<accession>A0A8C9Y3F4</accession>
<dbReference type="GO" id="GO:0033229">
    <property type="term" value="F:cysteine transmembrane transporter activity"/>
    <property type="evidence" value="ECO:0007669"/>
    <property type="project" value="TreeGrafter"/>
</dbReference>
<evidence type="ECO:0000256" key="5">
    <source>
        <dbReference type="ARBA" id="ARBA00022692"/>
    </source>
</evidence>
<evidence type="ECO:0000256" key="12">
    <source>
        <dbReference type="SAM" id="MobiDB-lite"/>
    </source>
</evidence>
<dbReference type="PANTHER" id="PTHR11958:SF109">
    <property type="entry name" value="EXCITATORY AMINO ACID TRANSPORTER 3"/>
    <property type="match status" value="1"/>
</dbReference>
<dbReference type="RefSeq" id="XP_031169917.1">
    <property type="nucleotide sequence ID" value="XM_031314057.2"/>
</dbReference>
<evidence type="ECO:0000256" key="6">
    <source>
        <dbReference type="ARBA" id="ARBA00022723"/>
    </source>
</evidence>
<dbReference type="OrthoDB" id="5877963at2759"/>
<dbReference type="GO" id="GO:0015501">
    <property type="term" value="F:glutamate:sodium symporter activity"/>
    <property type="evidence" value="ECO:0007669"/>
    <property type="project" value="TreeGrafter"/>
</dbReference>
<dbReference type="InterPro" id="IPR050746">
    <property type="entry name" value="DAACS"/>
</dbReference>
<keyword evidence="11" id="KW-0769">Symport</keyword>
<keyword evidence="7" id="KW-0029">Amino-acid transport</keyword>
<name>A0A8C9Y3F4_SANLU</name>